<dbReference type="AlphaFoldDB" id="A0AAN5DFX6"/>
<comment type="caution">
    <text evidence="9">The sequence shown here is derived from an EMBL/GenBank/DDBJ whole genome shotgun (WGS) entry which is preliminary data.</text>
</comment>
<keyword evidence="10" id="KW-1185">Reference proteome</keyword>
<gene>
    <name evidence="9" type="ORF">PMAYCL1PPCAC_31239</name>
</gene>
<comment type="similarity">
    <text evidence="2">Belongs to the nucleotide-sugar transporter family. SLC35B subfamily.</text>
</comment>
<feature type="transmembrane region" description="Helical" evidence="8">
    <location>
        <begin position="91"/>
        <end position="110"/>
    </location>
</feature>
<dbReference type="Proteomes" id="UP001328107">
    <property type="component" value="Unassembled WGS sequence"/>
</dbReference>
<dbReference type="PANTHER" id="PTHR10778">
    <property type="entry name" value="SOLUTE CARRIER FAMILY 35 MEMBER B"/>
    <property type="match status" value="1"/>
</dbReference>
<dbReference type="PANTHER" id="PTHR10778:SF4">
    <property type="entry name" value="NUCLEOTIDE SUGAR TRANSPORTER SLC35B4"/>
    <property type="match status" value="1"/>
</dbReference>
<keyword evidence="6 8" id="KW-1133">Transmembrane helix</keyword>
<dbReference type="InterPro" id="IPR013657">
    <property type="entry name" value="SCL35B1-4/HUT1"/>
</dbReference>
<sequence>MASVVGCVGGARGTCMGSMFVVERIAKKEPSAMNLYTFATFGFISLMGLIFTMKFFTVPFKIPIKGYWKVIVVFFLSNVVNNQVLNFHVPVPLFIIVRSGLPLASLLLAVEYETKTYTIRKYLSVLSITLGIIICTLAEKGGEGIGLSAENASKHYLEWSIGIGMLSVSLFISAYLSILQQNMYIAHGKHTSEGHVCHSFRFSSPLRLHGWRYHEGSCSLLC</sequence>
<name>A0AAN5DFX6_9BILA</name>
<dbReference type="GO" id="GO:0005789">
    <property type="term" value="C:endoplasmic reticulum membrane"/>
    <property type="evidence" value="ECO:0007669"/>
    <property type="project" value="TreeGrafter"/>
</dbReference>
<dbReference type="Pfam" id="PF08449">
    <property type="entry name" value="UAA"/>
    <property type="match status" value="1"/>
</dbReference>
<evidence type="ECO:0000256" key="1">
    <source>
        <dbReference type="ARBA" id="ARBA00004127"/>
    </source>
</evidence>
<feature type="transmembrane region" description="Helical" evidence="8">
    <location>
        <begin position="159"/>
        <end position="179"/>
    </location>
</feature>
<keyword evidence="3" id="KW-0813">Transport</keyword>
<reference evidence="10" key="1">
    <citation type="submission" date="2022-10" db="EMBL/GenBank/DDBJ databases">
        <title>Genome assembly of Pristionchus species.</title>
        <authorList>
            <person name="Yoshida K."/>
            <person name="Sommer R.J."/>
        </authorList>
    </citation>
    <scope>NUCLEOTIDE SEQUENCE [LARGE SCALE GENOMIC DNA]</scope>
    <source>
        <strain evidence="10">RS5460</strain>
    </source>
</reference>
<keyword evidence="7 8" id="KW-0472">Membrane</keyword>
<evidence type="ECO:0000256" key="2">
    <source>
        <dbReference type="ARBA" id="ARBA00010694"/>
    </source>
</evidence>
<evidence type="ECO:0000256" key="6">
    <source>
        <dbReference type="ARBA" id="ARBA00022989"/>
    </source>
</evidence>
<keyword evidence="4" id="KW-0762">Sugar transport</keyword>
<proteinExistence type="inferred from homology"/>
<evidence type="ECO:0000256" key="5">
    <source>
        <dbReference type="ARBA" id="ARBA00022692"/>
    </source>
</evidence>
<evidence type="ECO:0000256" key="8">
    <source>
        <dbReference type="SAM" id="Phobius"/>
    </source>
</evidence>
<evidence type="ECO:0000313" key="10">
    <source>
        <dbReference type="Proteomes" id="UP001328107"/>
    </source>
</evidence>
<feature type="transmembrane region" description="Helical" evidence="8">
    <location>
        <begin position="122"/>
        <end position="139"/>
    </location>
</feature>
<dbReference type="EMBL" id="BTRK01000006">
    <property type="protein sequence ID" value="GMR61044.1"/>
    <property type="molecule type" value="Genomic_DNA"/>
</dbReference>
<keyword evidence="5 8" id="KW-0812">Transmembrane</keyword>
<accession>A0AAN5DFX6</accession>
<feature type="transmembrane region" description="Helical" evidence="8">
    <location>
        <begin position="35"/>
        <end position="55"/>
    </location>
</feature>
<protein>
    <recommendedName>
        <fullName evidence="11">UAA transporter</fullName>
    </recommendedName>
</protein>
<evidence type="ECO:0000256" key="3">
    <source>
        <dbReference type="ARBA" id="ARBA00022448"/>
    </source>
</evidence>
<dbReference type="GO" id="GO:0000139">
    <property type="term" value="C:Golgi membrane"/>
    <property type="evidence" value="ECO:0007669"/>
    <property type="project" value="TreeGrafter"/>
</dbReference>
<comment type="subcellular location">
    <subcellularLocation>
        <location evidence="1">Endomembrane system</location>
        <topology evidence="1">Multi-pass membrane protein</topology>
    </subcellularLocation>
</comment>
<dbReference type="GO" id="GO:0005462">
    <property type="term" value="F:UDP-N-acetylglucosamine transmembrane transporter activity"/>
    <property type="evidence" value="ECO:0007669"/>
    <property type="project" value="TreeGrafter"/>
</dbReference>
<evidence type="ECO:0000313" key="9">
    <source>
        <dbReference type="EMBL" id="GMR61044.1"/>
    </source>
</evidence>
<evidence type="ECO:0000256" key="4">
    <source>
        <dbReference type="ARBA" id="ARBA00022597"/>
    </source>
</evidence>
<organism evidence="9 10">
    <name type="scientific">Pristionchus mayeri</name>
    <dbReference type="NCBI Taxonomy" id="1317129"/>
    <lineage>
        <taxon>Eukaryota</taxon>
        <taxon>Metazoa</taxon>
        <taxon>Ecdysozoa</taxon>
        <taxon>Nematoda</taxon>
        <taxon>Chromadorea</taxon>
        <taxon>Rhabditida</taxon>
        <taxon>Rhabditina</taxon>
        <taxon>Diplogasteromorpha</taxon>
        <taxon>Diplogasteroidea</taxon>
        <taxon>Neodiplogasteridae</taxon>
        <taxon>Pristionchus</taxon>
    </lineage>
</organism>
<evidence type="ECO:0008006" key="11">
    <source>
        <dbReference type="Google" id="ProtNLM"/>
    </source>
</evidence>
<evidence type="ECO:0000256" key="7">
    <source>
        <dbReference type="ARBA" id="ARBA00023136"/>
    </source>
</evidence>
<dbReference type="GO" id="GO:0005464">
    <property type="term" value="F:UDP-xylose transmembrane transporter activity"/>
    <property type="evidence" value="ECO:0007669"/>
    <property type="project" value="TreeGrafter"/>
</dbReference>